<evidence type="ECO:0000256" key="8">
    <source>
        <dbReference type="PIRSR" id="PIRSR031051-3"/>
    </source>
</evidence>
<name>A0AAV4S850_CAEEX</name>
<dbReference type="Gene3D" id="3.40.50.1000">
    <property type="entry name" value="HAD superfamily/HAD-like"/>
    <property type="match status" value="1"/>
</dbReference>
<feature type="binding site" evidence="8">
    <location>
        <position position="214"/>
    </location>
    <ligand>
        <name>Mg(2+)</name>
        <dbReference type="ChEBI" id="CHEBI:18420"/>
    </ligand>
</feature>
<gene>
    <name evidence="10" type="primary">PHOSPHO1</name>
    <name evidence="10" type="ORF">CEXT_777701</name>
</gene>
<keyword evidence="3 8" id="KW-0479">Metal-binding</keyword>
<keyword evidence="9" id="KW-1133">Transmembrane helix</keyword>
<dbReference type="NCBIfam" id="TIGR01488">
    <property type="entry name" value="HAD-SF-IB"/>
    <property type="match status" value="1"/>
</dbReference>
<keyword evidence="9" id="KW-0472">Membrane</keyword>
<protein>
    <recommendedName>
        <fullName evidence="12">Pyridoxal phosphate phosphatase PHOSPHO2</fullName>
    </recommendedName>
</protein>
<evidence type="ECO:0000256" key="6">
    <source>
        <dbReference type="PIRSR" id="PIRSR031051-1"/>
    </source>
</evidence>
<accession>A0AAV4S850</accession>
<dbReference type="NCBIfam" id="TIGR01489">
    <property type="entry name" value="DKMTPPase-SF"/>
    <property type="match status" value="1"/>
</dbReference>
<proteinExistence type="inferred from homology"/>
<dbReference type="GO" id="GO:0016791">
    <property type="term" value="F:phosphatase activity"/>
    <property type="evidence" value="ECO:0007669"/>
    <property type="project" value="InterPro"/>
</dbReference>
<feature type="active site" description="Proton donor" evidence="6">
    <location>
        <position position="44"/>
    </location>
</feature>
<feature type="binding site" evidence="8">
    <location>
        <position position="42"/>
    </location>
    <ligand>
        <name>Mg(2+)</name>
        <dbReference type="ChEBI" id="CHEBI:18420"/>
    </ligand>
</feature>
<dbReference type="PIRSF" id="PIRSF031051">
    <property type="entry name" value="PyrdxlP_Pase_PHOSPHO2"/>
    <property type="match status" value="1"/>
</dbReference>
<feature type="transmembrane region" description="Helical" evidence="9">
    <location>
        <begin position="12"/>
        <end position="28"/>
    </location>
</feature>
<evidence type="ECO:0000256" key="3">
    <source>
        <dbReference type="ARBA" id="ARBA00022723"/>
    </source>
</evidence>
<evidence type="ECO:0000313" key="10">
    <source>
        <dbReference type="EMBL" id="GIY30184.1"/>
    </source>
</evidence>
<dbReference type="PANTHER" id="PTHR20889:SF12">
    <property type="entry name" value="LP01149P"/>
    <property type="match status" value="1"/>
</dbReference>
<feature type="binding site" evidence="7">
    <location>
        <position position="53"/>
    </location>
    <ligand>
        <name>substrate</name>
    </ligand>
</feature>
<dbReference type="InterPro" id="IPR036412">
    <property type="entry name" value="HAD-like_sf"/>
</dbReference>
<keyword evidence="9" id="KW-0812">Transmembrane</keyword>
<comment type="caution">
    <text evidence="10">The sequence shown here is derived from an EMBL/GenBank/DDBJ whole genome shotgun (WGS) entry which is preliminary data.</text>
</comment>
<evidence type="ECO:0008006" key="12">
    <source>
        <dbReference type="Google" id="ProtNLM"/>
    </source>
</evidence>
<sequence>MVSKDSYKSSEFVFFYSVYIYLFVFLKFSNNMSVSKILVCLDFDKTLVECNTDVEIKSLLKGKELPEEIDNLSKVSKGWTAYMRELFKFLHKNNVTKEDYIQCLSQLPMIPGMRELLFQMYESGECEIIIVSDANYFFIQTILQHYQLHNTVSKIITNPADFDENGCLQIREYQNQTSCARCPTNLCKGSVLVSYVAKRILEGAQFYRTLYIGDGHNDVCAALRLGVNDFVFARVGFRLLRCLEKMPAKNVKATVVPWETVQDIRDALLSS</sequence>
<reference evidence="10 11" key="1">
    <citation type="submission" date="2021-06" db="EMBL/GenBank/DDBJ databases">
        <title>Caerostris extrusa draft genome.</title>
        <authorList>
            <person name="Kono N."/>
            <person name="Arakawa K."/>
        </authorList>
    </citation>
    <scope>NUCLEOTIDE SEQUENCE [LARGE SCALE GENOMIC DNA]</scope>
</reference>
<dbReference type="SUPFAM" id="SSF56784">
    <property type="entry name" value="HAD-like"/>
    <property type="match status" value="1"/>
</dbReference>
<dbReference type="InterPro" id="IPR006384">
    <property type="entry name" value="HAD_hydro_PyrdxlP_Pase-like"/>
</dbReference>
<keyword evidence="11" id="KW-1185">Reference proteome</keyword>
<dbReference type="EMBL" id="BPLR01009185">
    <property type="protein sequence ID" value="GIY30184.1"/>
    <property type="molecule type" value="Genomic_DNA"/>
</dbReference>
<keyword evidence="5 8" id="KW-0460">Magnesium</keyword>
<dbReference type="Pfam" id="PF06888">
    <property type="entry name" value="Put_Phosphatase"/>
    <property type="match status" value="1"/>
</dbReference>
<feature type="binding site" evidence="7">
    <location>
        <position position="133"/>
    </location>
    <ligand>
        <name>substrate</name>
    </ligand>
</feature>
<dbReference type="Proteomes" id="UP001054945">
    <property type="component" value="Unassembled WGS sequence"/>
</dbReference>
<comment type="similarity">
    <text evidence="2">Belongs to the HAD-like hydrolase superfamily. PHOSPHO family.</text>
</comment>
<evidence type="ECO:0000256" key="5">
    <source>
        <dbReference type="ARBA" id="ARBA00022842"/>
    </source>
</evidence>
<evidence type="ECO:0000313" key="11">
    <source>
        <dbReference type="Proteomes" id="UP001054945"/>
    </source>
</evidence>
<evidence type="ECO:0000256" key="4">
    <source>
        <dbReference type="ARBA" id="ARBA00022801"/>
    </source>
</evidence>
<evidence type="ECO:0000256" key="1">
    <source>
        <dbReference type="ARBA" id="ARBA00001946"/>
    </source>
</evidence>
<dbReference type="AlphaFoldDB" id="A0AAV4S850"/>
<keyword evidence="4" id="KW-0378">Hydrolase</keyword>
<dbReference type="InterPro" id="IPR016965">
    <property type="entry name" value="Pase_PHOSPHO-typ"/>
</dbReference>
<feature type="active site" description="Nucleophile" evidence="6">
    <location>
        <position position="42"/>
    </location>
</feature>
<evidence type="ECO:0000256" key="9">
    <source>
        <dbReference type="SAM" id="Phobius"/>
    </source>
</evidence>
<evidence type="ECO:0000256" key="2">
    <source>
        <dbReference type="ARBA" id="ARBA00008541"/>
    </source>
</evidence>
<feature type="binding site" evidence="8">
    <location>
        <position position="44"/>
    </location>
    <ligand>
        <name>Mg(2+)</name>
        <dbReference type="ChEBI" id="CHEBI:18420"/>
    </ligand>
</feature>
<comment type="cofactor">
    <cofactor evidence="1 8">
        <name>Mg(2+)</name>
        <dbReference type="ChEBI" id="CHEBI:18420"/>
    </cofactor>
</comment>
<dbReference type="PANTHER" id="PTHR20889">
    <property type="entry name" value="PHOSPHATASE, ORPHAN 1, 2"/>
    <property type="match status" value="1"/>
</dbReference>
<evidence type="ECO:0000256" key="7">
    <source>
        <dbReference type="PIRSR" id="PIRSR031051-2"/>
    </source>
</evidence>
<dbReference type="GO" id="GO:0046872">
    <property type="term" value="F:metal ion binding"/>
    <property type="evidence" value="ECO:0007669"/>
    <property type="project" value="UniProtKB-KW"/>
</dbReference>
<organism evidence="10 11">
    <name type="scientific">Caerostris extrusa</name>
    <name type="common">Bark spider</name>
    <name type="synonym">Caerostris bankana</name>
    <dbReference type="NCBI Taxonomy" id="172846"/>
    <lineage>
        <taxon>Eukaryota</taxon>
        <taxon>Metazoa</taxon>
        <taxon>Ecdysozoa</taxon>
        <taxon>Arthropoda</taxon>
        <taxon>Chelicerata</taxon>
        <taxon>Arachnida</taxon>
        <taxon>Araneae</taxon>
        <taxon>Araneomorphae</taxon>
        <taxon>Entelegynae</taxon>
        <taxon>Araneoidea</taxon>
        <taxon>Araneidae</taxon>
        <taxon>Caerostris</taxon>
    </lineage>
</organism>
<dbReference type="InterPro" id="IPR023214">
    <property type="entry name" value="HAD_sf"/>
</dbReference>